<dbReference type="GO" id="GO:0046933">
    <property type="term" value="F:proton-transporting ATP synthase activity, rotational mechanism"/>
    <property type="evidence" value="ECO:0007669"/>
    <property type="project" value="UniProtKB-UniRule"/>
</dbReference>
<dbReference type="Pfam" id="PF00231">
    <property type="entry name" value="ATP-synt"/>
    <property type="match status" value="1"/>
</dbReference>
<keyword evidence="5 10" id="KW-0375">Hydrogen ion transport</keyword>
<dbReference type="Gene3D" id="3.40.1380.10">
    <property type="match status" value="1"/>
</dbReference>
<keyword evidence="9 10" id="KW-0066">ATP synthesis</keyword>
<dbReference type="NCBIfam" id="TIGR01146">
    <property type="entry name" value="ATPsyn_F1gamma"/>
    <property type="match status" value="1"/>
</dbReference>
<evidence type="ECO:0000256" key="2">
    <source>
        <dbReference type="ARBA" id="ARBA00004170"/>
    </source>
</evidence>
<dbReference type="SUPFAM" id="SSF52943">
    <property type="entry name" value="ATP synthase (F1-ATPase), gamma subunit"/>
    <property type="match status" value="1"/>
</dbReference>
<dbReference type="InterPro" id="IPR000131">
    <property type="entry name" value="ATP_synth_F1_gsu"/>
</dbReference>
<comment type="similarity">
    <text evidence="3 10">Belongs to the ATPase gamma chain family.</text>
</comment>
<comment type="caution">
    <text evidence="11">The sequence shown here is derived from an EMBL/GenBank/DDBJ whole genome shotgun (WGS) entry which is preliminary data.</text>
</comment>
<keyword evidence="10" id="KW-1003">Cell membrane</keyword>
<evidence type="ECO:0000256" key="8">
    <source>
        <dbReference type="ARBA" id="ARBA00023196"/>
    </source>
</evidence>
<evidence type="ECO:0000313" key="12">
    <source>
        <dbReference type="EMBL" id="RGE65831.1"/>
    </source>
</evidence>
<keyword evidence="7 10" id="KW-0472">Membrane</keyword>
<sequence>MASMRDIKRRKGSIQSTQQITKAMKLVSTVKLQKAKTKAEESKPYFDTMYQTVRSILSMSENISHPYLDGGAGSKKGVIVITSNRGLAGGYNSNITKLITKGDFSKEDLEIYAVGKKGRDTLERNGYHIAADYSEVMEEPSYHDAMHIGRRVLEAFEKGEIGEIYLAYTIFKNTVVHIPVLVKLLPVCTDDFAGEKYCRGSLSGSEAETPEEQQGPTAPMNFEMEEVDALDLLIPKYITSMIYGGLLEASASENGARMQAMDSATSNAEDIIEDLTLLYNRARQGSITQELTEIIAGAQAIS</sequence>
<dbReference type="CDD" id="cd12151">
    <property type="entry name" value="F1-ATPase_gamma"/>
    <property type="match status" value="1"/>
</dbReference>
<gene>
    <name evidence="10 11" type="primary">atpG</name>
    <name evidence="12" type="ORF">DWY69_25255</name>
    <name evidence="11" type="ORF">DXC51_08905</name>
</gene>
<evidence type="ECO:0000256" key="4">
    <source>
        <dbReference type="ARBA" id="ARBA00022448"/>
    </source>
</evidence>
<dbReference type="PANTHER" id="PTHR11693">
    <property type="entry name" value="ATP SYNTHASE GAMMA CHAIN"/>
    <property type="match status" value="1"/>
</dbReference>
<keyword evidence="8 10" id="KW-0139">CF(1)</keyword>
<evidence type="ECO:0000313" key="11">
    <source>
        <dbReference type="EMBL" id="RGE61673.1"/>
    </source>
</evidence>
<comment type="function">
    <text evidence="1 10">Produces ATP from ADP in the presence of a proton gradient across the membrane. The gamma chain is believed to be important in regulating ATPase activity and the flow of protons through the CF(0) complex.</text>
</comment>
<reference evidence="11 14" key="1">
    <citation type="submission" date="2018-08" db="EMBL/GenBank/DDBJ databases">
        <title>A genome reference for cultivated species of the human gut microbiota.</title>
        <authorList>
            <person name="Zou Y."/>
            <person name="Xue W."/>
            <person name="Luo G."/>
        </authorList>
    </citation>
    <scope>NUCLEOTIDE SEQUENCE [LARGE SCALE GENOMIC DNA]</scope>
    <source>
        <strain evidence="12 14">AF26-4BH</strain>
        <strain evidence="11">TF05-5AC</strain>
    </source>
</reference>
<keyword evidence="4 10" id="KW-0813">Transport</keyword>
<evidence type="ECO:0000256" key="5">
    <source>
        <dbReference type="ARBA" id="ARBA00022781"/>
    </source>
</evidence>
<dbReference type="RefSeq" id="WP_021634379.1">
    <property type="nucleotide sequence ID" value="NZ_CALBAU010000378.1"/>
</dbReference>
<comment type="subunit">
    <text evidence="10">F-type ATPases have 2 components, CF(1) - the catalytic core - and CF(0) - the membrane proton channel. CF(1) has five subunits: alpha(3), beta(3), gamma(1), delta(1), epsilon(1). CF(0) has three main subunits: a, b and c.</text>
</comment>
<evidence type="ECO:0000256" key="6">
    <source>
        <dbReference type="ARBA" id="ARBA00023065"/>
    </source>
</evidence>
<dbReference type="Proteomes" id="UP000260812">
    <property type="component" value="Unassembled WGS sequence"/>
</dbReference>
<dbReference type="GO" id="GO:0045259">
    <property type="term" value="C:proton-transporting ATP synthase complex"/>
    <property type="evidence" value="ECO:0007669"/>
    <property type="project" value="UniProtKB-KW"/>
</dbReference>
<proteinExistence type="inferred from homology"/>
<keyword evidence="13" id="KW-1185">Reference proteome</keyword>
<evidence type="ECO:0000256" key="9">
    <source>
        <dbReference type="ARBA" id="ARBA00023310"/>
    </source>
</evidence>
<dbReference type="GO" id="GO:0005524">
    <property type="term" value="F:ATP binding"/>
    <property type="evidence" value="ECO:0007669"/>
    <property type="project" value="UniProtKB-UniRule"/>
</dbReference>
<evidence type="ECO:0000256" key="7">
    <source>
        <dbReference type="ARBA" id="ARBA00023136"/>
    </source>
</evidence>
<dbReference type="OrthoDB" id="9812769at2"/>
<keyword evidence="6 10" id="KW-0406">Ion transport</keyword>
<name>A0A3E3I6L5_9FIRM</name>
<dbReference type="InterPro" id="IPR023632">
    <property type="entry name" value="ATP_synth_F1_gsu_CS"/>
</dbReference>
<dbReference type="PANTHER" id="PTHR11693:SF22">
    <property type="entry name" value="ATP SYNTHASE SUBUNIT GAMMA, MITOCHONDRIAL"/>
    <property type="match status" value="1"/>
</dbReference>
<dbReference type="Proteomes" id="UP000261166">
    <property type="component" value="Unassembled WGS sequence"/>
</dbReference>
<accession>A0A3E3I6L5</accession>
<dbReference type="EMBL" id="QVLU01000032">
    <property type="protein sequence ID" value="RGE65831.1"/>
    <property type="molecule type" value="Genomic_DNA"/>
</dbReference>
<dbReference type="Gene3D" id="1.10.287.80">
    <property type="entry name" value="ATP synthase, gamma subunit, helix hairpin domain"/>
    <property type="match status" value="2"/>
</dbReference>
<evidence type="ECO:0000256" key="1">
    <source>
        <dbReference type="ARBA" id="ARBA00003456"/>
    </source>
</evidence>
<dbReference type="GO" id="GO:0005886">
    <property type="term" value="C:plasma membrane"/>
    <property type="evidence" value="ECO:0007669"/>
    <property type="project" value="UniProtKB-SubCell"/>
</dbReference>
<comment type="subcellular location">
    <subcellularLocation>
        <location evidence="10">Cell membrane</location>
        <topology evidence="10">Peripheral membrane protein</topology>
    </subcellularLocation>
    <subcellularLocation>
        <location evidence="2">Membrane</location>
        <topology evidence="2">Peripheral membrane protein</topology>
    </subcellularLocation>
</comment>
<protein>
    <recommendedName>
        <fullName evidence="10">ATP synthase gamma chain</fullName>
    </recommendedName>
    <alternativeName>
        <fullName evidence="10">ATP synthase F1 sector gamma subunit</fullName>
    </alternativeName>
    <alternativeName>
        <fullName evidence="10">F-ATPase gamma subunit</fullName>
    </alternativeName>
</protein>
<evidence type="ECO:0000256" key="10">
    <source>
        <dbReference type="HAMAP-Rule" id="MF_00815"/>
    </source>
</evidence>
<organism evidence="11 13">
    <name type="scientific">Eisenbergiella massiliensis</name>
    <dbReference type="NCBI Taxonomy" id="1720294"/>
    <lineage>
        <taxon>Bacteria</taxon>
        <taxon>Bacillati</taxon>
        <taxon>Bacillota</taxon>
        <taxon>Clostridia</taxon>
        <taxon>Lachnospirales</taxon>
        <taxon>Lachnospiraceae</taxon>
        <taxon>Eisenbergiella</taxon>
    </lineage>
</organism>
<dbReference type="GO" id="GO:0016787">
    <property type="term" value="F:hydrolase activity"/>
    <property type="evidence" value="ECO:0007669"/>
    <property type="project" value="UniProtKB-KW"/>
</dbReference>
<evidence type="ECO:0000313" key="13">
    <source>
        <dbReference type="Proteomes" id="UP000260812"/>
    </source>
</evidence>
<dbReference type="GeneID" id="97986994"/>
<keyword evidence="11" id="KW-0378">Hydrolase</keyword>
<dbReference type="InterPro" id="IPR035968">
    <property type="entry name" value="ATP_synth_F1_ATPase_gsu"/>
</dbReference>
<evidence type="ECO:0000313" key="14">
    <source>
        <dbReference type="Proteomes" id="UP000261166"/>
    </source>
</evidence>
<dbReference type="EMBL" id="QVLV01000005">
    <property type="protein sequence ID" value="RGE61673.1"/>
    <property type="molecule type" value="Genomic_DNA"/>
</dbReference>
<dbReference type="PRINTS" id="PR00126">
    <property type="entry name" value="ATPASEGAMMA"/>
</dbReference>
<evidence type="ECO:0000256" key="3">
    <source>
        <dbReference type="ARBA" id="ARBA00007681"/>
    </source>
</evidence>
<dbReference type="PROSITE" id="PS00153">
    <property type="entry name" value="ATPASE_GAMMA"/>
    <property type="match status" value="1"/>
</dbReference>
<dbReference type="AlphaFoldDB" id="A0A3E3I6L5"/>
<dbReference type="HAMAP" id="MF_00815">
    <property type="entry name" value="ATP_synth_gamma_bact"/>
    <property type="match status" value="1"/>
</dbReference>
<dbReference type="GO" id="GO:0042777">
    <property type="term" value="P:proton motive force-driven plasma membrane ATP synthesis"/>
    <property type="evidence" value="ECO:0007669"/>
    <property type="project" value="UniProtKB-UniRule"/>
</dbReference>